<evidence type="ECO:0000313" key="11">
    <source>
        <dbReference type="Proteomes" id="UP000648722"/>
    </source>
</evidence>
<dbReference type="Proteomes" id="UP000648722">
    <property type="component" value="Unassembled WGS sequence"/>
</dbReference>
<dbReference type="Gene3D" id="3.10.310.30">
    <property type="match status" value="1"/>
</dbReference>
<feature type="domain" description="DDH" evidence="7">
    <location>
        <begin position="94"/>
        <end position="220"/>
    </location>
</feature>
<evidence type="ECO:0000313" key="10">
    <source>
        <dbReference type="EMBL" id="GGG94091.1"/>
    </source>
</evidence>
<dbReference type="EMBL" id="BMFS01000002">
    <property type="protein sequence ID" value="GGG94091.1"/>
    <property type="molecule type" value="Genomic_DNA"/>
</dbReference>
<comment type="similarity">
    <text evidence="1">Belongs to the RecJ family.</text>
</comment>
<evidence type="ECO:0000256" key="1">
    <source>
        <dbReference type="ARBA" id="ARBA00005915"/>
    </source>
</evidence>
<proteinExistence type="inferred from homology"/>
<dbReference type="RefSeq" id="WP_188451157.1">
    <property type="nucleotide sequence ID" value="NZ_BMFS01000002.1"/>
</dbReference>
<dbReference type="PANTHER" id="PTHR30255">
    <property type="entry name" value="SINGLE-STRANDED-DNA-SPECIFIC EXONUCLEASE RECJ"/>
    <property type="match status" value="1"/>
</dbReference>
<dbReference type="InterPro" id="IPR004610">
    <property type="entry name" value="RecJ"/>
</dbReference>
<evidence type="ECO:0000256" key="5">
    <source>
        <dbReference type="ARBA" id="ARBA00022839"/>
    </source>
</evidence>
<sequence length="592" mass="61264">MTASREALFGVTASVTGRAWALSEAPDDLVAAIVRATGCNDALARLMAARGIGVEEASGFLSPRLRDSFPDPSSFKGMDDAARAVWDAVEAGTRIAVFADYDVDGASSGAQLVRWLRAVSQEPLTYVPDRIEEGYGPSAEAFASLQAAGAGLVVTVDCGAAAHSALESAAGMGLPVVVIDHHLMDGAPPPALALVNPNQPGDTSGCGHMAAAGVTLVFLAALNREGRARGAFKSGEPDILAMTDLAALGTVCDVVPLTGPNRAIVTQGLKVMSGWQKAGLAALAEVSGLSGPASPYHAGFLLGPRINAGGRVGVAGLGLELLSSDDPVRVREIALELDRLNAERKAIEDAVLTAALEDIESGRIDVSGPVIVLAGEGWHPGVIGIAAGRIKDQFNRPTIVIGVENGVGKGSGRSCPGVHLGNAILAARESGLLEKGGGHAMAAGLTVDADRIDALRQFLTERLAPEWAAADEARTLRLDGIVHPAAVDFDFGESLKQAAPFGMGNPEPRFALSDLHIRFVKEVGTGHLRFTFEAGTGAQLSGIAFRALGKPLGDALMAGRDRKWHVAGRIKAEDNRFGRKAELHLEDMAAAG</sequence>
<keyword evidence="11" id="KW-1185">Reference proteome</keyword>
<dbReference type="SUPFAM" id="SSF64182">
    <property type="entry name" value="DHH phosphoesterases"/>
    <property type="match status" value="1"/>
</dbReference>
<protein>
    <recommendedName>
        <fullName evidence="2">Single-stranded-DNA-specific exonuclease RecJ</fullName>
    </recommendedName>
</protein>
<dbReference type="GO" id="GO:0004527">
    <property type="term" value="F:exonuclease activity"/>
    <property type="evidence" value="ECO:0007669"/>
    <property type="project" value="UniProtKB-KW"/>
</dbReference>
<accession>A0ABQ1XHZ5</accession>
<comment type="caution">
    <text evidence="10">The sequence shown here is derived from an EMBL/GenBank/DDBJ whole genome shotgun (WGS) entry which is preliminary data.</text>
</comment>
<dbReference type="InterPro" id="IPR003156">
    <property type="entry name" value="DHHA1_dom"/>
</dbReference>
<organism evidence="10 11">
    <name type="scientific">Glycocaulis albus</name>
    <dbReference type="NCBI Taxonomy" id="1382801"/>
    <lineage>
        <taxon>Bacteria</taxon>
        <taxon>Pseudomonadati</taxon>
        <taxon>Pseudomonadota</taxon>
        <taxon>Alphaproteobacteria</taxon>
        <taxon>Maricaulales</taxon>
        <taxon>Maricaulaceae</taxon>
        <taxon>Glycocaulis</taxon>
    </lineage>
</organism>
<keyword evidence="3" id="KW-0540">Nuclease</keyword>
<gene>
    <name evidence="10" type="primary">recJ</name>
    <name evidence="10" type="ORF">GCM10007420_06950</name>
</gene>
<evidence type="ECO:0000259" key="8">
    <source>
        <dbReference type="Pfam" id="PF02272"/>
    </source>
</evidence>
<name>A0ABQ1XHZ5_9PROT</name>
<feature type="domain" description="RecJ OB" evidence="9">
    <location>
        <begin position="479"/>
        <end position="587"/>
    </location>
</feature>
<dbReference type="InterPro" id="IPR041122">
    <property type="entry name" value="RecJ_OB"/>
</dbReference>
<dbReference type="InterPro" id="IPR051673">
    <property type="entry name" value="SSDNA_exonuclease_RecJ"/>
</dbReference>
<keyword evidence="6" id="KW-0175">Coiled coil</keyword>
<keyword evidence="5 10" id="KW-0269">Exonuclease</keyword>
<keyword evidence="4" id="KW-0378">Hydrolase</keyword>
<dbReference type="NCBIfam" id="TIGR00644">
    <property type="entry name" value="recJ"/>
    <property type="match status" value="1"/>
</dbReference>
<dbReference type="Pfam" id="PF01368">
    <property type="entry name" value="DHH"/>
    <property type="match status" value="1"/>
</dbReference>
<evidence type="ECO:0000259" key="9">
    <source>
        <dbReference type="Pfam" id="PF17768"/>
    </source>
</evidence>
<dbReference type="InterPro" id="IPR001667">
    <property type="entry name" value="DDH_dom"/>
</dbReference>
<feature type="coiled-coil region" evidence="6">
    <location>
        <begin position="330"/>
        <end position="357"/>
    </location>
</feature>
<dbReference type="Gene3D" id="3.90.1640.30">
    <property type="match status" value="1"/>
</dbReference>
<evidence type="ECO:0000256" key="3">
    <source>
        <dbReference type="ARBA" id="ARBA00022722"/>
    </source>
</evidence>
<reference evidence="11" key="1">
    <citation type="journal article" date="2019" name="Int. J. Syst. Evol. Microbiol.">
        <title>The Global Catalogue of Microorganisms (GCM) 10K type strain sequencing project: providing services to taxonomists for standard genome sequencing and annotation.</title>
        <authorList>
            <consortium name="The Broad Institute Genomics Platform"/>
            <consortium name="The Broad Institute Genome Sequencing Center for Infectious Disease"/>
            <person name="Wu L."/>
            <person name="Ma J."/>
        </authorList>
    </citation>
    <scope>NUCLEOTIDE SEQUENCE [LARGE SCALE GENOMIC DNA]</scope>
    <source>
        <strain evidence="11">CGMCC 1.12766</strain>
    </source>
</reference>
<evidence type="ECO:0000259" key="7">
    <source>
        <dbReference type="Pfam" id="PF01368"/>
    </source>
</evidence>
<evidence type="ECO:0000256" key="2">
    <source>
        <dbReference type="ARBA" id="ARBA00019841"/>
    </source>
</evidence>
<feature type="domain" description="DHHA1" evidence="8">
    <location>
        <begin position="369"/>
        <end position="463"/>
    </location>
</feature>
<evidence type="ECO:0000256" key="6">
    <source>
        <dbReference type="SAM" id="Coils"/>
    </source>
</evidence>
<dbReference type="Pfam" id="PF17768">
    <property type="entry name" value="RecJ_OB"/>
    <property type="match status" value="1"/>
</dbReference>
<dbReference type="Pfam" id="PF02272">
    <property type="entry name" value="DHHA1"/>
    <property type="match status" value="1"/>
</dbReference>
<dbReference type="InterPro" id="IPR038763">
    <property type="entry name" value="DHH_sf"/>
</dbReference>
<dbReference type="PANTHER" id="PTHR30255:SF2">
    <property type="entry name" value="SINGLE-STRANDED-DNA-SPECIFIC EXONUCLEASE RECJ"/>
    <property type="match status" value="1"/>
</dbReference>
<evidence type="ECO:0000256" key="4">
    <source>
        <dbReference type="ARBA" id="ARBA00022801"/>
    </source>
</evidence>